<organism evidence="2 3">
    <name type="scientific">Prauserella alba</name>
    <dbReference type="NCBI Taxonomy" id="176898"/>
    <lineage>
        <taxon>Bacteria</taxon>
        <taxon>Bacillati</taxon>
        <taxon>Actinomycetota</taxon>
        <taxon>Actinomycetes</taxon>
        <taxon>Pseudonocardiales</taxon>
        <taxon>Pseudonocardiaceae</taxon>
        <taxon>Prauserella</taxon>
    </lineage>
</organism>
<keyword evidence="1 2" id="KW-0378">Hydrolase</keyword>
<dbReference type="Gene3D" id="3.20.20.40">
    <property type="entry name" value="1, 4-beta cellobiohydrolase"/>
    <property type="match status" value="1"/>
</dbReference>
<name>A0ABP4G665_9PSEU</name>
<gene>
    <name evidence="2" type="ORF">GCM10009675_40990</name>
</gene>
<keyword evidence="1" id="KW-0119">Carbohydrate metabolism</keyword>
<proteinExistence type="inferred from homology"/>
<dbReference type="PANTHER" id="PTHR34876">
    <property type="match status" value="1"/>
</dbReference>
<evidence type="ECO:0000256" key="1">
    <source>
        <dbReference type="RuleBase" id="RU361186"/>
    </source>
</evidence>
<keyword evidence="1" id="KW-0732">Signal</keyword>
<dbReference type="PANTHER" id="PTHR34876:SF4">
    <property type="entry name" value="1,4-BETA-D-GLUCAN CELLOBIOHYDROLASE C-RELATED"/>
    <property type="match status" value="1"/>
</dbReference>
<dbReference type="InterPro" id="IPR016288">
    <property type="entry name" value="Beta_cellobiohydrolase"/>
</dbReference>
<keyword evidence="1" id="KW-0326">Glycosidase</keyword>
<dbReference type="Pfam" id="PF01341">
    <property type="entry name" value="Glyco_hydro_6"/>
    <property type="match status" value="1"/>
</dbReference>
<feature type="signal peptide" evidence="1">
    <location>
        <begin position="1"/>
        <end position="24"/>
    </location>
</feature>
<reference evidence="3" key="1">
    <citation type="journal article" date="2019" name="Int. J. Syst. Evol. Microbiol.">
        <title>The Global Catalogue of Microorganisms (GCM) 10K type strain sequencing project: providing services to taxonomists for standard genome sequencing and annotation.</title>
        <authorList>
            <consortium name="The Broad Institute Genomics Platform"/>
            <consortium name="The Broad Institute Genome Sequencing Center for Infectious Disease"/>
            <person name="Wu L."/>
            <person name="Ma J."/>
        </authorList>
    </citation>
    <scope>NUCLEOTIDE SEQUENCE [LARGE SCALE GENOMIC DNA]</scope>
    <source>
        <strain evidence="3">JCM 13022</strain>
    </source>
</reference>
<dbReference type="InterPro" id="IPR036434">
    <property type="entry name" value="Beta_cellobiohydrolase_sf"/>
</dbReference>
<dbReference type="Proteomes" id="UP001500467">
    <property type="component" value="Unassembled WGS sequence"/>
</dbReference>
<dbReference type="SUPFAM" id="SSF51989">
    <property type="entry name" value="Glycosyl hydrolases family 6, cellulases"/>
    <property type="match status" value="1"/>
</dbReference>
<dbReference type="PIRSF" id="PIRSF001100">
    <property type="entry name" value="Beta_cellobiohydrolase"/>
    <property type="match status" value="1"/>
</dbReference>
<evidence type="ECO:0000313" key="2">
    <source>
        <dbReference type="EMBL" id="GAA1214671.1"/>
    </source>
</evidence>
<evidence type="ECO:0000313" key="3">
    <source>
        <dbReference type="Proteomes" id="UP001500467"/>
    </source>
</evidence>
<keyword evidence="3" id="KW-1185">Reference proteome</keyword>
<dbReference type="EC" id="3.2.1.-" evidence="1"/>
<accession>A0ABP4G665</accession>
<dbReference type="PRINTS" id="PR00733">
    <property type="entry name" value="GLHYDRLASE6"/>
</dbReference>
<dbReference type="EMBL" id="BAAALM010000015">
    <property type="protein sequence ID" value="GAA1214671.1"/>
    <property type="molecule type" value="Genomic_DNA"/>
</dbReference>
<dbReference type="PROSITE" id="PS51257">
    <property type="entry name" value="PROKAR_LIPOPROTEIN"/>
    <property type="match status" value="1"/>
</dbReference>
<feature type="chain" id="PRO_5044994751" description="Glucanase" evidence="1">
    <location>
        <begin position="25"/>
        <end position="329"/>
    </location>
</feature>
<sequence>MTVIQRLAGIITGCCLIILTACQAVDPPLDPPAPHPLLGTTTGPYVDPDSIAAQWVAAHPHHPLSDEVERDIASKAIARWVQGPGPAAARETRRYVSAATTANSMPMLVLNRVSDLSCDTFEANAQHASDDMEEWTRHVAEGIAEREAIVIVEPRALSNPHCRSAHRDARTAAVAASATTLTQHAPNAHVLLAAGDGTGIGVATMVKLLKAANIQQTAGFALNVGRYTPHGQTERYGATLRKALGEATGRTDYVFAIDTSRNGAGPLDGTCNPPGAELGHTSSLGGPLKQAQTLWLTTPGISDGPCGTAPRSPRGTFNPDLAHQLITGA</sequence>
<comment type="caution">
    <text evidence="2">The sequence shown here is derived from an EMBL/GenBank/DDBJ whole genome shotgun (WGS) entry which is preliminary data.</text>
</comment>
<dbReference type="RefSeq" id="WP_253858099.1">
    <property type="nucleotide sequence ID" value="NZ_BAAALM010000015.1"/>
</dbReference>
<keyword evidence="1" id="KW-0624">Polysaccharide degradation</keyword>
<protein>
    <recommendedName>
        <fullName evidence="1">Glucanase</fullName>
        <ecNumber evidence="1">3.2.1.-</ecNumber>
    </recommendedName>
</protein>
<comment type="similarity">
    <text evidence="1">Belongs to the glycosyl hydrolase family 6.</text>
</comment>
<dbReference type="GO" id="GO:0016787">
    <property type="term" value="F:hydrolase activity"/>
    <property type="evidence" value="ECO:0007669"/>
    <property type="project" value="UniProtKB-KW"/>
</dbReference>
<keyword evidence="1" id="KW-0136">Cellulose degradation</keyword>